<dbReference type="AlphaFoldDB" id="A0A484L1V9"/>
<name>A0A484L1V9_9ASTE</name>
<keyword evidence="2" id="KW-1185">Reference proteome</keyword>
<dbReference type="EMBL" id="OOIL02000889">
    <property type="protein sequence ID" value="VFQ70194.1"/>
    <property type="molecule type" value="Genomic_DNA"/>
</dbReference>
<evidence type="ECO:0000313" key="2">
    <source>
        <dbReference type="Proteomes" id="UP000595140"/>
    </source>
</evidence>
<organism evidence="1 2">
    <name type="scientific">Cuscuta campestris</name>
    <dbReference type="NCBI Taxonomy" id="132261"/>
    <lineage>
        <taxon>Eukaryota</taxon>
        <taxon>Viridiplantae</taxon>
        <taxon>Streptophyta</taxon>
        <taxon>Embryophyta</taxon>
        <taxon>Tracheophyta</taxon>
        <taxon>Spermatophyta</taxon>
        <taxon>Magnoliopsida</taxon>
        <taxon>eudicotyledons</taxon>
        <taxon>Gunneridae</taxon>
        <taxon>Pentapetalae</taxon>
        <taxon>asterids</taxon>
        <taxon>lamiids</taxon>
        <taxon>Solanales</taxon>
        <taxon>Convolvulaceae</taxon>
        <taxon>Cuscuteae</taxon>
        <taxon>Cuscuta</taxon>
        <taxon>Cuscuta subgen. Grammica</taxon>
        <taxon>Cuscuta sect. Cleistogrammica</taxon>
    </lineage>
</organism>
<gene>
    <name evidence="1" type="ORF">CCAM_LOCUS11970</name>
</gene>
<dbReference type="Proteomes" id="UP000595140">
    <property type="component" value="Unassembled WGS sequence"/>
</dbReference>
<reference evidence="1 2" key="1">
    <citation type="submission" date="2018-04" db="EMBL/GenBank/DDBJ databases">
        <authorList>
            <person name="Vogel A."/>
        </authorList>
    </citation>
    <scope>NUCLEOTIDE SEQUENCE [LARGE SCALE GENOMIC DNA]</scope>
</reference>
<sequence>MYQHELIEKLGCQNLKEALSLLNNELEPQRKYGCEHFFVYFCEDARFRAIQYQISEGLKVGLGKDFDVPSTRDLKVFSWVHSPVYPDRVDDIMILVSPKHSSDFEGDKDCFKYLWDLIHNWRKLSDAWCWEFFVLQGLQLHLKKLLKALLKEGEVVNY</sequence>
<protein>
    <submittedName>
        <fullName evidence="1">Uncharacterized protein</fullName>
    </submittedName>
</protein>
<proteinExistence type="predicted"/>
<evidence type="ECO:0000313" key="1">
    <source>
        <dbReference type="EMBL" id="VFQ70194.1"/>
    </source>
</evidence>
<accession>A0A484L1V9</accession>